<dbReference type="GO" id="GO:0005741">
    <property type="term" value="C:mitochondrial outer membrane"/>
    <property type="evidence" value="ECO:0007669"/>
    <property type="project" value="UniProtKB-SubCell"/>
</dbReference>
<dbReference type="OMA" id="CERTLEY"/>
<dbReference type="EMBL" id="UFQT01000530">
    <property type="protein sequence ID" value="SSX25023.1"/>
    <property type="molecule type" value="Genomic_DNA"/>
</dbReference>
<dbReference type="AlphaFoldDB" id="A0A336M849"/>
<evidence type="ECO:0000256" key="10">
    <source>
        <dbReference type="RuleBase" id="RU000488"/>
    </source>
</evidence>
<dbReference type="Pfam" id="PF00153">
    <property type="entry name" value="Mito_carr"/>
    <property type="match status" value="1"/>
</dbReference>
<evidence type="ECO:0000313" key="11">
    <source>
        <dbReference type="EMBL" id="SSX25023.1"/>
    </source>
</evidence>
<evidence type="ECO:0000256" key="2">
    <source>
        <dbReference type="ARBA" id="ARBA00006375"/>
    </source>
</evidence>
<gene>
    <name evidence="11" type="primary">CSON011843</name>
</gene>
<protein>
    <submittedName>
        <fullName evidence="11">CSON011843 protein</fullName>
    </submittedName>
</protein>
<evidence type="ECO:0000256" key="3">
    <source>
        <dbReference type="ARBA" id="ARBA00022692"/>
    </source>
</evidence>
<evidence type="ECO:0000256" key="4">
    <source>
        <dbReference type="ARBA" id="ARBA00022737"/>
    </source>
</evidence>
<evidence type="ECO:0000256" key="5">
    <source>
        <dbReference type="ARBA" id="ARBA00022787"/>
    </source>
</evidence>
<keyword evidence="3 9" id="KW-0812">Transmembrane</keyword>
<proteinExistence type="inferred from homology"/>
<evidence type="ECO:0000256" key="8">
    <source>
        <dbReference type="ARBA" id="ARBA00023136"/>
    </source>
</evidence>
<dbReference type="PROSITE" id="PS50920">
    <property type="entry name" value="SOLCAR"/>
    <property type="match status" value="1"/>
</dbReference>
<comment type="similarity">
    <text evidence="2 10">Belongs to the mitochondrial carrier (TC 2.A.29) family.</text>
</comment>
<evidence type="ECO:0000256" key="6">
    <source>
        <dbReference type="ARBA" id="ARBA00022989"/>
    </source>
</evidence>
<dbReference type="InterPro" id="IPR023395">
    <property type="entry name" value="MCP_dom_sf"/>
</dbReference>
<dbReference type="Gene3D" id="1.50.40.10">
    <property type="entry name" value="Mitochondrial carrier domain"/>
    <property type="match status" value="1"/>
</dbReference>
<keyword evidence="6" id="KW-1133">Transmembrane helix</keyword>
<organism evidence="11">
    <name type="scientific">Culicoides sonorensis</name>
    <name type="common">Biting midge</name>
    <dbReference type="NCBI Taxonomy" id="179676"/>
    <lineage>
        <taxon>Eukaryota</taxon>
        <taxon>Metazoa</taxon>
        <taxon>Ecdysozoa</taxon>
        <taxon>Arthropoda</taxon>
        <taxon>Hexapoda</taxon>
        <taxon>Insecta</taxon>
        <taxon>Pterygota</taxon>
        <taxon>Neoptera</taxon>
        <taxon>Endopterygota</taxon>
        <taxon>Diptera</taxon>
        <taxon>Nematocera</taxon>
        <taxon>Chironomoidea</taxon>
        <taxon>Ceratopogonidae</taxon>
        <taxon>Ceratopogoninae</taxon>
        <taxon>Culicoides</taxon>
        <taxon>Monoculicoides</taxon>
    </lineage>
</organism>
<keyword evidence="7" id="KW-0496">Mitochondrion</keyword>
<accession>A0A336M849</accession>
<dbReference type="InterPro" id="IPR018108">
    <property type="entry name" value="MCP_transmembrane"/>
</dbReference>
<dbReference type="VEuPathDB" id="VectorBase:CSON011843"/>
<keyword evidence="10" id="KW-0813">Transport</keyword>
<feature type="repeat" description="Solcar" evidence="9">
    <location>
        <begin position="134"/>
        <end position="223"/>
    </location>
</feature>
<sequence length="321" mass="35991">MSQANATPTAYHIIDDEAQQVNDWIKLGLRIGVASALHPFEYAKVLMQIGFEPIAPVPGRTIFGRPALVLPNIFTYTGYIKNIDGFTGLFRGLSPKLAGMILSSCVSEKVADRCGLAAVELPKKDEELSDEERYTFMVRQLSRDIVLHTTGIVVSHPLHVVSVRMMAQFVGKEVKYKSIFGSLLTIWREEGILGFFSGLFPRLIADLACLILATSTTYLVNKHIIAEKEHQVYFGSFNTFIWAGILYPFHLVSTCTIVSGTGLAAGRPPIMPLYNNWVHCYKNLKREGDMKRGSSVFFRYAKKVQKPIYDSRAPYPTLKLY</sequence>
<reference evidence="11" key="1">
    <citation type="submission" date="2018-07" db="EMBL/GenBank/DDBJ databases">
        <authorList>
            <person name="Quirk P.G."/>
            <person name="Krulwich T.A."/>
        </authorList>
    </citation>
    <scope>NUCLEOTIDE SEQUENCE</scope>
</reference>
<name>A0A336M849_CULSO</name>
<keyword evidence="8 9" id="KW-0472">Membrane</keyword>
<keyword evidence="5" id="KW-1000">Mitochondrion outer membrane</keyword>
<evidence type="ECO:0000256" key="7">
    <source>
        <dbReference type="ARBA" id="ARBA00023128"/>
    </source>
</evidence>
<dbReference type="SUPFAM" id="SSF103506">
    <property type="entry name" value="Mitochondrial carrier"/>
    <property type="match status" value="1"/>
</dbReference>
<comment type="subcellular location">
    <subcellularLocation>
        <location evidence="1">Mitochondrion outer membrane</location>
        <topology evidence="1">Multi-pass membrane protein</topology>
    </subcellularLocation>
</comment>
<keyword evidence="4" id="KW-0677">Repeat</keyword>
<dbReference type="PANTHER" id="PTHR10780">
    <property type="entry name" value="MITOCHONDRIAL CARRIER HOMOLOG"/>
    <property type="match status" value="1"/>
</dbReference>
<dbReference type="PANTHER" id="PTHR10780:SF18">
    <property type="entry name" value="LD43650P"/>
    <property type="match status" value="1"/>
</dbReference>
<evidence type="ECO:0000256" key="1">
    <source>
        <dbReference type="ARBA" id="ARBA00004374"/>
    </source>
</evidence>
<evidence type="ECO:0000256" key="9">
    <source>
        <dbReference type="PROSITE-ProRule" id="PRU00282"/>
    </source>
</evidence>